<protein>
    <recommendedName>
        <fullName evidence="7">Filament cap protein</fullName>
    </recommendedName>
    <alternativeName>
        <fullName evidence="6">Flagellar cap protein</fullName>
    </alternativeName>
</protein>
<organism evidence="10">
    <name type="scientific">hydrothermal vent metagenome</name>
    <dbReference type="NCBI Taxonomy" id="652676"/>
    <lineage>
        <taxon>unclassified sequences</taxon>
        <taxon>metagenomes</taxon>
        <taxon>ecological metagenomes</taxon>
    </lineage>
</organism>
<name>A0A3B0RLZ5_9ZZZZ</name>
<dbReference type="PANTHER" id="PTHR30288:SF0">
    <property type="entry name" value="FLAGELLAR HOOK-ASSOCIATED PROTEIN 2"/>
    <property type="match status" value="1"/>
</dbReference>
<keyword evidence="4" id="KW-0175">Coiled coil</keyword>
<dbReference type="GO" id="GO:0007155">
    <property type="term" value="P:cell adhesion"/>
    <property type="evidence" value="ECO:0007669"/>
    <property type="project" value="InterPro"/>
</dbReference>
<dbReference type="GO" id="GO:0009421">
    <property type="term" value="C:bacterial-type flagellum filament cap"/>
    <property type="evidence" value="ECO:0007669"/>
    <property type="project" value="InterPro"/>
</dbReference>
<dbReference type="InterPro" id="IPR040026">
    <property type="entry name" value="FliD"/>
</dbReference>
<dbReference type="InterPro" id="IPR003481">
    <property type="entry name" value="FliD_N"/>
</dbReference>
<feature type="domain" description="Flagellar hook-associated protein 2 C-terminal" evidence="9">
    <location>
        <begin position="220"/>
        <end position="447"/>
    </location>
</feature>
<proteinExistence type="inferred from homology"/>
<evidence type="ECO:0000313" key="10">
    <source>
        <dbReference type="EMBL" id="VAV85543.1"/>
    </source>
</evidence>
<dbReference type="Pfam" id="PF07195">
    <property type="entry name" value="FliD_C"/>
    <property type="match status" value="1"/>
</dbReference>
<dbReference type="Pfam" id="PF02465">
    <property type="entry name" value="FliD_N"/>
    <property type="match status" value="1"/>
</dbReference>
<dbReference type="EMBL" id="UOEA01000090">
    <property type="protein sequence ID" value="VAV85543.1"/>
    <property type="molecule type" value="Genomic_DNA"/>
</dbReference>
<dbReference type="GO" id="GO:0009424">
    <property type="term" value="C:bacterial-type flagellum hook"/>
    <property type="evidence" value="ECO:0007669"/>
    <property type="project" value="InterPro"/>
</dbReference>
<evidence type="ECO:0000256" key="6">
    <source>
        <dbReference type="ARBA" id="ARBA00033074"/>
    </source>
</evidence>
<evidence type="ECO:0000259" key="9">
    <source>
        <dbReference type="Pfam" id="PF07195"/>
    </source>
</evidence>
<comment type="subunit">
    <text evidence="3">Homopentamer.</text>
</comment>
<accession>A0A3B0RLZ5</accession>
<keyword evidence="5" id="KW-0975">Bacterial flagellum</keyword>
<evidence type="ECO:0000256" key="4">
    <source>
        <dbReference type="ARBA" id="ARBA00023054"/>
    </source>
</evidence>
<sequence>MSVTASTGLISQIDYQALLESLMQIKREPINLMMDRKDKLESTDTAYEELATKLADFQTAAEALNEYTDFNDFAASVSDETIMSVTAQETATAGTHTVVVNSLAKAHKVYTDGSTYTATTDTIANGAGTFAWTVGGTAYSVSVDATTTLQQLSDSMNAVTTDATVKDLTSSVVFDGTNYHMILTSQETGTTDVIDITTNDTNLFGGGVVVTGAYELQAGGNASLNVDGLAVTSQTNNVDGIIPGVTLNLESADSAKTITVTIARDAETIETKAVDFAEKYNAVMSHIQQYNRYDSDTKTSGVFFGDSTARSVADELRRLMTSEVSGVGSTMNRLVYAGFTMDVDGKLSVNSSDLTDAIENDFDNFVRLFIDGNSIGESTKGMASLISDMVEDMTAVDYGRVAARQKSLTSIILDMEQEIAEQEDLLAAFQEKLRLQFVALEGMIASLREQGGYLANFIK</sequence>
<dbReference type="GO" id="GO:0071973">
    <property type="term" value="P:bacterial-type flagellum-dependent cell motility"/>
    <property type="evidence" value="ECO:0007669"/>
    <property type="project" value="TreeGrafter"/>
</dbReference>
<evidence type="ECO:0000256" key="3">
    <source>
        <dbReference type="ARBA" id="ARBA00011255"/>
    </source>
</evidence>
<evidence type="ECO:0000259" key="8">
    <source>
        <dbReference type="Pfam" id="PF02465"/>
    </source>
</evidence>
<evidence type="ECO:0000256" key="1">
    <source>
        <dbReference type="ARBA" id="ARBA00004365"/>
    </source>
</evidence>
<evidence type="ECO:0000256" key="2">
    <source>
        <dbReference type="ARBA" id="ARBA00009764"/>
    </source>
</evidence>
<dbReference type="AlphaFoldDB" id="A0A3B0RLZ5"/>
<evidence type="ECO:0000256" key="7">
    <source>
        <dbReference type="ARBA" id="ARBA00033192"/>
    </source>
</evidence>
<gene>
    <name evidence="10" type="ORF">MNBD_DELTA01-337</name>
</gene>
<evidence type="ECO:0000256" key="5">
    <source>
        <dbReference type="ARBA" id="ARBA00023143"/>
    </source>
</evidence>
<comment type="subcellular location">
    <subcellularLocation>
        <location evidence="1">Bacterial flagellum</location>
    </subcellularLocation>
</comment>
<reference evidence="10" key="1">
    <citation type="submission" date="2018-06" db="EMBL/GenBank/DDBJ databases">
        <authorList>
            <person name="Zhirakovskaya E."/>
        </authorList>
    </citation>
    <scope>NUCLEOTIDE SEQUENCE</scope>
</reference>
<dbReference type="InterPro" id="IPR010809">
    <property type="entry name" value="FliD_C"/>
</dbReference>
<dbReference type="PANTHER" id="PTHR30288">
    <property type="entry name" value="FLAGELLAR CAP/ASSEMBLY PROTEIN FLID"/>
    <property type="match status" value="1"/>
</dbReference>
<comment type="similarity">
    <text evidence="2">Belongs to the FliD family.</text>
</comment>
<feature type="domain" description="Flagellar hook-associated protein 2 N-terminal" evidence="8">
    <location>
        <begin position="11"/>
        <end position="107"/>
    </location>
</feature>